<evidence type="ECO:0000256" key="2">
    <source>
        <dbReference type="ARBA" id="ARBA00022475"/>
    </source>
</evidence>
<keyword evidence="4 6" id="KW-0807">Transducer</keyword>
<evidence type="ECO:0000256" key="1">
    <source>
        <dbReference type="ARBA" id="ARBA00004236"/>
    </source>
</evidence>
<dbReference type="PANTHER" id="PTHR32089">
    <property type="entry name" value="METHYL-ACCEPTING CHEMOTAXIS PROTEIN MCPB"/>
    <property type="match status" value="1"/>
</dbReference>
<dbReference type="Pfam" id="PF00015">
    <property type="entry name" value="MCPsignal"/>
    <property type="match status" value="1"/>
</dbReference>
<evidence type="ECO:0000256" key="7">
    <source>
        <dbReference type="SAM" id="Phobius"/>
    </source>
</evidence>
<keyword evidence="7" id="KW-1133">Transmembrane helix</keyword>
<keyword evidence="7" id="KW-0812">Transmembrane</keyword>
<reference evidence="10 11" key="1">
    <citation type="submission" date="2018-10" db="EMBL/GenBank/DDBJ databases">
        <title>Draft genome sequence of Bacillus salarius IM0101, isolated from a hypersaline soil in Inner Mongolia, China.</title>
        <authorList>
            <person name="Yamprayoonswat W."/>
            <person name="Boonvisut S."/>
            <person name="Jumpathong W."/>
            <person name="Sittihan S."/>
            <person name="Ruangsuj P."/>
            <person name="Wanthongcharoen S."/>
            <person name="Thongpramul N."/>
            <person name="Pimmason S."/>
            <person name="Yu B."/>
            <person name="Yasawong M."/>
        </authorList>
    </citation>
    <scope>NUCLEOTIDE SEQUENCE [LARGE SCALE GENOMIC DNA]</scope>
    <source>
        <strain evidence="10 11">IM0101</strain>
    </source>
</reference>
<comment type="subcellular location">
    <subcellularLocation>
        <location evidence="1">Cell membrane</location>
    </subcellularLocation>
</comment>
<gene>
    <name evidence="10" type="ORF">D7Z54_03910</name>
</gene>
<name>A0A428N9A5_9BACI</name>
<dbReference type="PROSITE" id="PS50885">
    <property type="entry name" value="HAMP"/>
    <property type="match status" value="1"/>
</dbReference>
<keyword evidence="11" id="KW-1185">Reference proteome</keyword>
<proteinExistence type="inferred from homology"/>
<dbReference type="SMART" id="SM00304">
    <property type="entry name" value="HAMP"/>
    <property type="match status" value="1"/>
</dbReference>
<feature type="domain" description="Methyl-accepting transducer" evidence="8">
    <location>
        <begin position="260"/>
        <end position="510"/>
    </location>
</feature>
<feature type="domain" description="HAMP" evidence="9">
    <location>
        <begin position="188"/>
        <end position="241"/>
    </location>
</feature>
<dbReference type="Gene3D" id="1.10.287.950">
    <property type="entry name" value="Methyl-accepting chemotaxis protein"/>
    <property type="match status" value="1"/>
</dbReference>
<feature type="transmembrane region" description="Helical" evidence="7">
    <location>
        <begin position="168"/>
        <end position="187"/>
    </location>
</feature>
<dbReference type="SMART" id="SM00283">
    <property type="entry name" value="MA"/>
    <property type="match status" value="1"/>
</dbReference>
<comment type="caution">
    <text evidence="10">The sequence shown here is derived from an EMBL/GenBank/DDBJ whole genome shotgun (WGS) entry which is preliminary data.</text>
</comment>
<keyword evidence="2" id="KW-1003">Cell membrane</keyword>
<keyword evidence="3 7" id="KW-0472">Membrane</keyword>
<dbReference type="PANTHER" id="PTHR32089:SF112">
    <property type="entry name" value="LYSOZYME-LIKE PROTEIN-RELATED"/>
    <property type="match status" value="1"/>
</dbReference>
<dbReference type="GO" id="GO:0005886">
    <property type="term" value="C:plasma membrane"/>
    <property type="evidence" value="ECO:0007669"/>
    <property type="project" value="UniProtKB-SubCell"/>
</dbReference>
<evidence type="ECO:0000259" key="8">
    <source>
        <dbReference type="PROSITE" id="PS50111"/>
    </source>
</evidence>
<evidence type="ECO:0000256" key="6">
    <source>
        <dbReference type="PROSITE-ProRule" id="PRU00284"/>
    </source>
</evidence>
<dbReference type="Pfam" id="PF00672">
    <property type="entry name" value="HAMP"/>
    <property type="match status" value="1"/>
</dbReference>
<organism evidence="10 11">
    <name type="scientific">Salibacterium salarium</name>
    <dbReference type="NCBI Taxonomy" id="284579"/>
    <lineage>
        <taxon>Bacteria</taxon>
        <taxon>Bacillati</taxon>
        <taxon>Bacillota</taxon>
        <taxon>Bacilli</taxon>
        <taxon>Bacillales</taxon>
        <taxon>Bacillaceae</taxon>
    </lineage>
</organism>
<dbReference type="Proteomes" id="UP000275076">
    <property type="component" value="Unassembled WGS sequence"/>
</dbReference>
<sequence length="547" mass="61912">MAARLNVIFVLLLTLSIVSVGFISYTYAENVLKNSVEERLQREANSTREMAEYLRLAYIGQEDRFEKQFQTGVKEQVVGLMQDDLNTNFFLVDEDVTPLKVNANQELPGEDIVLDYMEEEDSGVLHEDINGERYSYAFLRIQDINKQLVISLPEKSYIGPIKQLQHSMWIVVGASLLISTLIVLFSVRSMTKPLKILRNKMAKVSQGDLTEDVHVTSSIPEIRSLSNSFYNMFKVMRLTIGEVKTTADQLTVASEKMDKSSIDINNYHDQMHEVVSQVGGGAEQTASSSDQSIRWFHEMKGSLQRVTERVEQVKHSAQNMGEKSSDGEEQMTEMITSMDDLSQGFESLHSTIKKVTEHAVTIKQNVATIQQISRHTKLLAINASIEASRGGGAGKGFSVVAMEVRKLAEQTSDLSEGITESVSATNTVSKQALEEFEQMLEYLYKHVDTAKVTKNTFTYLLQHIEETNERLHVMHKAVGHVEQFIPEVEEVTSNFSSIAQQTLASTREMRVLSDRQHVTHEHSLETIKELHDWLDSLTHRLSQFRIE</sequence>
<evidence type="ECO:0000256" key="4">
    <source>
        <dbReference type="ARBA" id="ARBA00023224"/>
    </source>
</evidence>
<evidence type="ECO:0000259" key="9">
    <source>
        <dbReference type="PROSITE" id="PS50885"/>
    </source>
</evidence>
<dbReference type="CDD" id="cd06225">
    <property type="entry name" value="HAMP"/>
    <property type="match status" value="1"/>
</dbReference>
<dbReference type="InterPro" id="IPR004089">
    <property type="entry name" value="MCPsignal_dom"/>
</dbReference>
<dbReference type="PROSITE" id="PS50111">
    <property type="entry name" value="CHEMOTAXIS_TRANSDUC_2"/>
    <property type="match status" value="1"/>
</dbReference>
<evidence type="ECO:0000256" key="5">
    <source>
        <dbReference type="ARBA" id="ARBA00029447"/>
    </source>
</evidence>
<protein>
    <submittedName>
        <fullName evidence="10">Methyl-accepting chemotaxis protein</fullName>
    </submittedName>
</protein>
<dbReference type="InterPro" id="IPR003660">
    <property type="entry name" value="HAMP_dom"/>
</dbReference>
<accession>A0A428N9A5</accession>
<dbReference type="AlphaFoldDB" id="A0A428N9A5"/>
<dbReference type="SUPFAM" id="SSF58104">
    <property type="entry name" value="Methyl-accepting chemotaxis protein (MCP) signaling domain"/>
    <property type="match status" value="1"/>
</dbReference>
<dbReference type="Gene3D" id="6.10.340.10">
    <property type="match status" value="1"/>
</dbReference>
<dbReference type="EMBL" id="RBVX01000002">
    <property type="protein sequence ID" value="RSL34979.1"/>
    <property type="molecule type" value="Genomic_DNA"/>
</dbReference>
<dbReference type="GO" id="GO:0007165">
    <property type="term" value="P:signal transduction"/>
    <property type="evidence" value="ECO:0007669"/>
    <property type="project" value="UniProtKB-KW"/>
</dbReference>
<evidence type="ECO:0000313" key="10">
    <source>
        <dbReference type="EMBL" id="RSL34979.1"/>
    </source>
</evidence>
<evidence type="ECO:0000256" key="3">
    <source>
        <dbReference type="ARBA" id="ARBA00023136"/>
    </source>
</evidence>
<comment type="similarity">
    <text evidence="5">Belongs to the methyl-accepting chemotaxis (MCP) protein family.</text>
</comment>
<evidence type="ECO:0000313" key="11">
    <source>
        <dbReference type="Proteomes" id="UP000275076"/>
    </source>
</evidence>